<comment type="caution">
    <text evidence="3">The sequence shown here is derived from an EMBL/GenBank/DDBJ whole genome shotgun (WGS) entry which is preliminary data.</text>
</comment>
<dbReference type="SUPFAM" id="SSF49354">
    <property type="entry name" value="PapD-like"/>
    <property type="match status" value="1"/>
</dbReference>
<sequence>MKVLHIFFISLVALMFSVSHAAELLISPVNIDIPPGEKSALLMLQNNSNKAIKIQVRVRPWDWDEEVNQPRNIVVSPSSLNIQPGKQQVVRVVNVGPVSHPDREQLYRVILDEIPDLEQPAEKGLVLRVRYALPLFVGGPDLSISRIDDIEKLTKIWQQLLSYKYDAVTRQLVFKNQATGHARISKVKLVDAEGKESAVFAGLLGYVLARSEAAFSVPELPLAEGVQLYAEVNGVTLEILADGR</sequence>
<dbReference type="RefSeq" id="WP_189482563.1">
    <property type="nucleotide sequence ID" value="NZ_BMYR01000006.1"/>
</dbReference>
<gene>
    <name evidence="3" type="ORF">GCM10008111_17400</name>
</gene>
<reference evidence="4" key="1">
    <citation type="journal article" date="2019" name="Int. J. Syst. Evol. Microbiol.">
        <title>The Global Catalogue of Microorganisms (GCM) 10K type strain sequencing project: providing services to taxonomists for standard genome sequencing and annotation.</title>
        <authorList>
            <consortium name="The Broad Institute Genomics Platform"/>
            <consortium name="The Broad Institute Genome Sequencing Center for Infectious Disease"/>
            <person name="Wu L."/>
            <person name="Ma J."/>
        </authorList>
    </citation>
    <scope>NUCLEOTIDE SEQUENCE [LARGE SCALE GENOMIC DNA]</scope>
    <source>
        <strain evidence="4">KCTC 23723</strain>
    </source>
</reference>
<keyword evidence="4" id="KW-1185">Reference proteome</keyword>
<evidence type="ECO:0000313" key="4">
    <source>
        <dbReference type="Proteomes" id="UP000634667"/>
    </source>
</evidence>
<dbReference type="InterPro" id="IPR050643">
    <property type="entry name" value="Periplasmic_pilus_chap"/>
</dbReference>
<dbReference type="InterPro" id="IPR016147">
    <property type="entry name" value="Pili_assmbl_chaperone_N"/>
</dbReference>
<dbReference type="Gene3D" id="2.60.40.10">
    <property type="entry name" value="Immunoglobulins"/>
    <property type="match status" value="1"/>
</dbReference>
<evidence type="ECO:0000259" key="2">
    <source>
        <dbReference type="Pfam" id="PF00345"/>
    </source>
</evidence>
<name>A0ABQ2WP84_9ALTE</name>
<keyword evidence="1" id="KW-0732">Signal</keyword>
<organism evidence="3 4">
    <name type="scientific">Alishewanella tabrizica</name>
    <dbReference type="NCBI Taxonomy" id="671278"/>
    <lineage>
        <taxon>Bacteria</taxon>
        <taxon>Pseudomonadati</taxon>
        <taxon>Pseudomonadota</taxon>
        <taxon>Gammaproteobacteria</taxon>
        <taxon>Alteromonadales</taxon>
        <taxon>Alteromonadaceae</taxon>
        <taxon>Alishewanella</taxon>
    </lineage>
</organism>
<dbReference type="InterPro" id="IPR008962">
    <property type="entry name" value="PapD-like_sf"/>
</dbReference>
<feature type="chain" id="PRO_5047085894" evidence="1">
    <location>
        <begin position="22"/>
        <end position="244"/>
    </location>
</feature>
<feature type="signal peptide" evidence="1">
    <location>
        <begin position="1"/>
        <end position="21"/>
    </location>
</feature>
<dbReference type="Proteomes" id="UP000634667">
    <property type="component" value="Unassembled WGS sequence"/>
</dbReference>
<feature type="domain" description="Pili assembly chaperone N-terminal" evidence="2">
    <location>
        <begin position="26"/>
        <end position="137"/>
    </location>
</feature>
<dbReference type="PANTHER" id="PTHR30251">
    <property type="entry name" value="PILUS ASSEMBLY CHAPERONE"/>
    <property type="match status" value="1"/>
</dbReference>
<accession>A0ABQ2WP84</accession>
<evidence type="ECO:0000256" key="1">
    <source>
        <dbReference type="SAM" id="SignalP"/>
    </source>
</evidence>
<proteinExistence type="predicted"/>
<dbReference type="Pfam" id="PF00345">
    <property type="entry name" value="PapD_N"/>
    <property type="match status" value="1"/>
</dbReference>
<dbReference type="EMBL" id="BMYR01000006">
    <property type="protein sequence ID" value="GGW61736.1"/>
    <property type="molecule type" value="Genomic_DNA"/>
</dbReference>
<dbReference type="PANTHER" id="PTHR30251:SF4">
    <property type="entry name" value="SLR1668 PROTEIN"/>
    <property type="match status" value="1"/>
</dbReference>
<dbReference type="InterPro" id="IPR013783">
    <property type="entry name" value="Ig-like_fold"/>
</dbReference>
<protein>
    <submittedName>
        <fullName evidence="3">Fimbrial assembly chaperone</fullName>
    </submittedName>
</protein>
<evidence type="ECO:0000313" key="3">
    <source>
        <dbReference type="EMBL" id="GGW61736.1"/>
    </source>
</evidence>